<dbReference type="Pfam" id="PF03704">
    <property type="entry name" value="BTAD"/>
    <property type="match status" value="1"/>
</dbReference>
<keyword evidence="9" id="KW-1185">Reference proteome</keyword>
<dbReference type="InterPro" id="IPR005158">
    <property type="entry name" value="BTAD"/>
</dbReference>
<dbReference type="SMART" id="SM00862">
    <property type="entry name" value="Trans_reg_C"/>
    <property type="match status" value="1"/>
</dbReference>
<dbReference type="InterPro" id="IPR016032">
    <property type="entry name" value="Sig_transdc_resp-reg_C-effctor"/>
</dbReference>
<accession>A0A5M3WDH8</accession>
<dbReference type="PROSITE" id="PS51755">
    <property type="entry name" value="OMPR_PHOB"/>
    <property type="match status" value="1"/>
</dbReference>
<dbReference type="CDD" id="cd15831">
    <property type="entry name" value="BTAD"/>
    <property type="match status" value="1"/>
</dbReference>
<dbReference type="Gene3D" id="1.25.40.10">
    <property type="entry name" value="Tetratricopeptide repeat domain"/>
    <property type="match status" value="3"/>
</dbReference>
<dbReference type="PANTHER" id="PTHR35807:SF1">
    <property type="entry name" value="TRANSCRIPTIONAL REGULATOR REDD"/>
    <property type="match status" value="1"/>
</dbReference>
<reference evidence="8 9" key="1">
    <citation type="submission" date="2019-10" db="EMBL/GenBank/DDBJ databases">
        <title>Whole genome shotgun sequence of Acrocarpospora corrugata NBRC 13972.</title>
        <authorList>
            <person name="Ichikawa N."/>
            <person name="Kimura A."/>
            <person name="Kitahashi Y."/>
            <person name="Komaki H."/>
            <person name="Oguchi A."/>
        </authorList>
    </citation>
    <scope>NUCLEOTIDE SEQUENCE [LARGE SCALE GENOMIC DNA]</scope>
    <source>
        <strain evidence="8 9">NBRC 13972</strain>
    </source>
</reference>
<comment type="caution">
    <text evidence="8">The sequence shown here is derived from an EMBL/GenBank/DDBJ whole genome shotgun (WGS) entry which is preliminary data.</text>
</comment>
<evidence type="ECO:0000313" key="9">
    <source>
        <dbReference type="Proteomes" id="UP000334990"/>
    </source>
</evidence>
<dbReference type="EMBL" id="BLAD01000132">
    <property type="protein sequence ID" value="GES06132.1"/>
    <property type="molecule type" value="Genomic_DNA"/>
</dbReference>
<comment type="similarity">
    <text evidence="1">Belongs to the AfsR/DnrI/RedD regulatory family.</text>
</comment>
<dbReference type="InterPro" id="IPR051677">
    <property type="entry name" value="AfsR-DnrI-RedD_regulator"/>
</dbReference>
<dbReference type="RefSeq" id="WP_246239826.1">
    <property type="nucleotide sequence ID" value="NZ_BAAABN010000045.1"/>
</dbReference>
<dbReference type="Pfam" id="PF13424">
    <property type="entry name" value="TPR_12"/>
    <property type="match status" value="1"/>
</dbReference>
<organism evidence="8 9">
    <name type="scientific">Acrocarpospora corrugata</name>
    <dbReference type="NCBI Taxonomy" id="35763"/>
    <lineage>
        <taxon>Bacteria</taxon>
        <taxon>Bacillati</taxon>
        <taxon>Actinomycetota</taxon>
        <taxon>Actinomycetes</taxon>
        <taxon>Streptosporangiales</taxon>
        <taxon>Streptosporangiaceae</taxon>
        <taxon>Acrocarpospora</taxon>
    </lineage>
</organism>
<dbReference type="InterPro" id="IPR036388">
    <property type="entry name" value="WH-like_DNA-bd_sf"/>
</dbReference>
<evidence type="ECO:0000256" key="2">
    <source>
        <dbReference type="ARBA" id="ARBA00022737"/>
    </source>
</evidence>
<evidence type="ECO:0000256" key="5">
    <source>
        <dbReference type="ARBA" id="ARBA00023163"/>
    </source>
</evidence>
<dbReference type="InterPro" id="IPR027417">
    <property type="entry name" value="P-loop_NTPase"/>
</dbReference>
<evidence type="ECO:0000259" key="7">
    <source>
        <dbReference type="PROSITE" id="PS51755"/>
    </source>
</evidence>
<gene>
    <name evidence="8" type="ORF">Acor_82010</name>
</gene>
<dbReference type="Gene3D" id="1.10.8.430">
    <property type="entry name" value="Helical domain of apoptotic protease-activating factors"/>
    <property type="match status" value="1"/>
</dbReference>
<dbReference type="InterPro" id="IPR019734">
    <property type="entry name" value="TPR_rpt"/>
</dbReference>
<evidence type="ECO:0000256" key="1">
    <source>
        <dbReference type="ARBA" id="ARBA00005820"/>
    </source>
</evidence>
<dbReference type="Gene3D" id="1.10.10.10">
    <property type="entry name" value="Winged helix-like DNA-binding domain superfamily/Winged helix DNA-binding domain"/>
    <property type="match status" value="1"/>
</dbReference>
<dbReference type="Proteomes" id="UP000334990">
    <property type="component" value="Unassembled WGS sequence"/>
</dbReference>
<feature type="DNA-binding region" description="OmpR/PhoB-type" evidence="6">
    <location>
        <begin position="1"/>
        <end position="76"/>
    </location>
</feature>
<dbReference type="PRINTS" id="PR00364">
    <property type="entry name" value="DISEASERSIST"/>
</dbReference>
<dbReference type="PANTHER" id="PTHR35807">
    <property type="entry name" value="TRANSCRIPTIONAL REGULATOR REDD-RELATED"/>
    <property type="match status" value="1"/>
</dbReference>
<dbReference type="SUPFAM" id="SSF46894">
    <property type="entry name" value="C-terminal effector domain of the bipartite response regulators"/>
    <property type="match status" value="1"/>
</dbReference>
<evidence type="ECO:0000256" key="6">
    <source>
        <dbReference type="PROSITE-ProRule" id="PRU01091"/>
    </source>
</evidence>
<sequence>MPLGARKPQALLAALLMDDNRVVPSDRLVEALWGEDPPGTARAILHTYVSVLRRLFQDFGEEEVIVSHPAGYTVLVPAGSLDRREFERLAAEGRQAAAAERHHEAVETFRAALALWRGPALGGVGDSFLKAEAARLDELRLTISEQLIGAEFALGRHAQVLGELTALVSRHPTHERLRGDLMIALYRVGRQSDALAVYRQGRQALVEELGVEPGPELRAVHEAILKSNAALLGPVSPPKRHSLVPAQMPPATIDFTGRAPETDALTTLLAAGSSMPVCVVSGPGGSGKSSLAVHAAHRVAGHYPDGQLYIELLGTSEAPLAPGEVLGRILRQLGEVPPDSTEDRTAHYRSMLARRRVLVVLDDAATESQVRPLLPGSAGCGVLITSRNRLAALSGAALVELDVLAREEAVELLSRIAGPARIEAEPEAAARIVEQCGHLPLAIRIAGARLAARRRWSVAFLAGRLADERHRLDELAVGDQEVRASIMLSYRMLHERGKRTLRCLGSLGLPDFPVWIAAALIEAGHDEAERMLEQLVDAQLVEVEGVDGVGHVRYRLHELVRLFAGERTEAEEPLEARTAAVTRVLSRWLWLLGQITDAAPSGAISLHVAYPAAAAVDPPVARAVLADPHAWFEAEQDALVKGVELAAALDLDEIAVALASALCGSVFVTDNLFEAWNRTHSAALAVARRVGNARGEATLLAEMGQLRYEQDRFAEAREFFSQALTIFRIAGEIRGEAASLAGLGAACREQGYLPEALHFLSGAEELWLKIGDEAATANVKRLAGTVHLERGDYQASWSDLGEALWLYRKISSRRGEGMTLRSMALYHCARGELESAEDAGNQALKIFREMGHELMEAYCLRTWSKTQIRMGRLGEVRRPLEEVLNTCRELGDRWGEAITLRVLGELDLAEGRLGDAREHIRRSLRIWDELDLPLWRARALRDLGRVHEALSDTGKARTILAEALEIFRSYGSREYEELSEDAR</sequence>
<keyword evidence="2" id="KW-0677">Repeat</keyword>
<dbReference type="GO" id="GO:0006355">
    <property type="term" value="P:regulation of DNA-templated transcription"/>
    <property type="evidence" value="ECO:0007669"/>
    <property type="project" value="InterPro"/>
</dbReference>
<dbReference type="Pfam" id="PF00486">
    <property type="entry name" value="Trans_reg_C"/>
    <property type="match status" value="1"/>
</dbReference>
<dbReference type="InterPro" id="IPR042197">
    <property type="entry name" value="Apaf_helical"/>
</dbReference>
<dbReference type="GO" id="GO:0043531">
    <property type="term" value="F:ADP binding"/>
    <property type="evidence" value="ECO:0007669"/>
    <property type="project" value="InterPro"/>
</dbReference>
<dbReference type="SUPFAM" id="SSF48452">
    <property type="entry name" value="TPR-like"/>
    <property type="match status" value="3"/>
</dbReference>
<evidence type="ECO:0000256" key="3">
    <source>
        <dbReference type="ARBA" id="ARBA00023015"/>
    </source>
</evidence>
<dbReference type="InterPro" id="IPR001867">
    <property type="entry name" value="OmpR/PhoB-type_DNA-bd"/>
</dbReference>
<protein>
    <submittedName>
        <fullName evidence="8">SARP family transcriptional regulator</fullName>
    </submittedName>
</protein>
<evidence type="ECO:0000313" key="8">
    <source>
        <dbReference type="EMBL" id="GES06132.1"/>
    </source>
</evidence>
<evidence type="ECO:0000256" key="4">
    <source>
        <dbReference type="ARBA" id="ARBA00023125"/>
    </source>
</evidence>
<keyword evidence="5" id="KW-0804">Transcription</keyword>
<dbReference type="AlphaFoldDB" id="A0A5M3WDH8"/>
<keyword evidence="3" id="KW-0805">Transcription regulation</keyword>
<dbReference type="SMART" id="SM00028">
    <property type="entry name" value="TPR"/>
    <property type="match status" value="5"/>
</dbReference>
<name>A0A5M3WDH8_9ACTN</name>
<dbReference type="GO" id="GO:0000160">
    <property type="term" value="P:phosphorelay signal transduction system"/>
    <property type="evidence" value="ECO:0007669"/>
    <property type="project" value="InterPro"/>
</dbReference>
<keyword evidence="4 6" id="KW-0238">DNA-binding</keyword>
<dbReference type="Pfam" id="PF00931">
    <property type="entry name" value="NB-ARC"/>
    <property type="match status" value="1"/>
</dbReference>
<dbReference type="InterPro" id="IPR002182">
    <property type="entry name" value="NB-ARC"/>
</dbReference>
<dbReference type="SUPFAM" id="SSF52540">
    <property type="entry name" value="P-loop containing nucleoside triphosphate hydrolases"/>
    <property type="match status" value="1"/>
</dbReference>
<dbReference type="GO" id="GO:0003677">
    <property type="term" value="F:DNA binding"/>
    <property type="evidence" value="ECO:0007669"/>
    <property type="project" value="UniProtKB-UniRule"/>
</dbReference>
<proteinExistence type="inferred from homology"/>
<dbReference type="Gene3D" id="3.40.50.300">
    <property type="entry name" value="P-loop containing nucleotide triphosphate hydrolases"/>
    <property type="match status" value="1"/>
</dbReference>
<feature type="domain" description="OmpR/PhoB-type" evidence="7">
    <location>
        <begin position="1"/>
        <end position="76"/>
    </location>
</feature>
<dbReference type="SMART" id="SM01043">
    <property type="entry name" value="BTAD"/>
    <property type="match status" value="1"/>
</dbReference>
<dbReference type="InterPro" id="IPR011990">
    <property type="entry name" value="TPR-like_helical_dom_sf"/>
</dbReference>